<comment type="caution">
    <text evidence="2">The sequence shown here is derived from an EMBL/GenBank/DDBJ whole genome shotgun (WGS) entry which is preliminary data.</text>
</comment>
<reference evidence="3" key="1">
    <citation type="journal article" date="2019" name="Curr. Biol.">
        <title>Genome Sequence of Striga asiatica Provides Insight into the Evolution of Plant Parasitism.</title>
        <authorList>
            <person name="Yoshida S."/>
            <person name="Kim S."/>
            <person name="Wafula E.K."/>
            <person name="Tanskanen J."/>
            <person name="Kim Y.M."/>
            <person name="Honaas L."/>
            <person name="Yang Z."/>
            <person name="Spallek T."/>
            <person name="Conn C.E."/>
            <person name="Ichihashi Y."/>
            <person name="Cheong K."/>
            <person name="Cui S."/>
            <person name="Der J.P."/>
            <person name="Gundlach H."/>
            <person name="Jiao Y."/>
            <person name="Hori C."/>
            <person name="Ishida J.K."/>
            <person name="Kasahara H."/>
            <person name="Kiba T."/>
            <person name="Kim M.S."/>
            <person name="Koo N."/>
            <person name="Laohavisit A."/>
            <person name="Lee Y.H."/>
            <person name="Lumba S."/>
            <person name="McCourt P."/>
            <person name="Mortimer J.C."/>
            <person name="Mutuku J.M."/>
            <person name="Nomura T."/>
            <person name="Sasaki-Sekimoto Y."/>
            <person name="Seto Y."/>
            <person name="Wang Y."/>
            <person name="Wakatake T."/>
            <person name="Sakakibara H."/>
            <person name="Demura T."/>
            <person name="Yamaguchi S."/>
            <person name="Yoneyama K."/>
            <person name="Manabe R.I."/>
            <person name="Nelson D.C."/>
            <person name="Schulman A.H."/>
            <person name="Timko M.P."/>
            <person name="dePamphilis C.W."/>
            <person name="Choi D."/>
            <person name="Shirasu K."/>
        </authorList>
    </citation>
    <scope>NUCLEOTIDE SEQUENCE [LARGE SCALE GENOMIC DNA]</scope>
    <source>
        <strain evidence="3">cv. UVA1</strain>
    </source>
</reference>
<dbReference type="GO" id="GO:0006355">
    <property type="term" value="P:regulation of DNA-templated transcription"/>
    <property type="evidence" value="ECO:0007669"/>
    <property type="project" value="InterPro"/>
</dbReference>
<dbReference type="AlphaFoldDB" id="A0A5A7QB18"/>
<sequence>MTVSKSIGMADSECAAGEIDKITGTKSSVSEFVNRSPGSNARSGHIVYVRRKPETDSKKTDSMKSDGQCVPAQQSTEVNKSMTCAPDATLLPRASSPNSSSTRRSVSPSPGTPGNAKSAESAEPEYVHINSSNPSSEPLGKANVVASWEERYRCLQSLLKTLDQSNQQYVQMLRSLSSVELSRQAVELEKRSMKLSMEEAKEIERAGMLGMLGECGKKIVSKASSTQQDELHK</sequence>
<feature type="compositionally biased region" description="Basic and acidic residues" evidence="1">
    <location>
        <begin position="51"/>
        <end position="64"/>
    </location>
</feature>
<evidence type="ECO:0000313" key="3">
    <source>
        <dbReference type="Proteomes" id="UP000325081"/>
    </source>
</evidence>
<feature type="region of interest" description="Disordered" evidence="1">
    <location>
        <begin position="26"/>
        <end position="140"/>
    </location>
</feature>
<dbReference type="PANTHER" id="PTHR34555:SF1">
    <property type="entry name" value="INTEGRAL MEMBRANE HEMOLYSIN-III-LIKE PROTEIN"/>
    <property type="match status" value="1"/>
</dbReference>
<dbReference type="GO" id="GO:0070176">
    <property type="term" value="C:DRM complex"/>
    <property type="evidence" value="ECO:0007669"/>
    <property type="project" value="InterPro"/>
</dbReference>
<dbReference type="Proteomes" id="UP000325081">
    <property type="component" value="Unassembled WGS sequence"/>
</dbReference>
<feature type="compositionally biased region" description="Low complexity" evidence="1">
    <location>
        <begin position="92"/>
        <end position="109"/>
    </location>
</feature>
<dbReference type="OrthoDB" id="1925139at2759"/>
<dbReference type="InterPro" id="IPR018737">
    <property type="entry name" value="DREAM_LIN52"/>
</dbReference>
<protein>
    <submittedName>
        <fullName evidence="2">Integral membrane protein hemolysin-III homolog</fullName>
    </submittedName>
</protein>
<proteinExistence type="predicted"/>
<feature type="compositionally biased region" description="Polar residues" evidence="1">
    <location>
        <begin position="71"/>
        <end position="82"/>
    </location>
</feature>
<keyword evidence="3" id="KW-1185">Reference proteome</keyword>
<evidence type="ECO:0000313" key="2">
    <source>
        <dbReference type="EMBL" id="GER42390.1"/>
    </source>
</evidence>
<accession>A0A5A7QB18</accession>
<feature type="compositionally biased region" description="Polar residues" evidence="1">
    <location>
        <begin position="26"/>
        <end position="42"/>
    </location>
</feature>
<evidence type="ECO:0000256" key="1">
    <source>
        <dbReference type="SAM" id="MobiDB-lite"/>
    </source>
</evidence>
<dbReference type="Pfam" id="PF10044">
    <property type="entry name" value="LIN52"/>
    <property type="match status" value="1"/>
</dbReference>
<name>A0A5A7QB18_STRAF</name>
<organism evidence="2 3">
    <name type="scientific">Striga asiatica</name>
    <name type="common">Asiatic witchweed</name>
    <name type="synonym">Buchnera asiatica</name>
    <dbReference type="NCBI Taxonomy" id="4170"/>
    <lineage>
        <taxon>Eukaryota</taxon>
        <taxon>Viridiplantae</taxon>
        <taxon>Streptophyta</taxon>
        <taxon>Embryophyta</taxon>
        <taxon>Tracheophyta</taxon>
        <taxon>Spermatophyta</taxon>
        <taxon>Magnoliopsida</taxon>
        <taxon>eudicotyledons</taxon>
        <taxon>Gunneridae</taxon>
        <taxon>Pentapetalae</taxon>
        <taxon>asterids</taxon>
        <taxon>lamiids</taxon>
        <taxon>Lamiales</taxon>
        <taxon>Orobanchaceae</taxon>
        <taxon>Buchnereae</taxon>
        <taxon>Striga</taxon>
    </lineage>
</organism>
<dbReference type="EMBL" id="BKCP01006294">
    <property type="protein sequence ID" value="GER42390.1"/>
    <property type="molecule type" value="Genomic_DNA"/>
</dbReference>
<dbReference type="PANTHER" id="PTHR34555">
    <property type="entry name" value="INTEGRAL MEMBRANE HEMOLYSIN-III-LIKE PROTEIN"/>
    <property type="match status" value="1"/>
</dbReference>
<gene>
    <name evidence="2" type="ORF">STAS_19164</name>
</gene>